<sequence>MMKKADFQGVFPAITTKMTANQEVDLQGVKDDVNFQIDAGADGIIVCGSLGEASSLTFDEKRAIGRAAIEAAAGRKPIIATIAEDSTRVGAQLAAASQEDGIGGLMVLPAMRYLSDTRETHAHFRAVAAASDLPIIVYNNPVAYTIDLQSADFAALADEPKFVAIKESSANTRRINDILRTVGERYQILTGVDDLALESLVLGCEGWIAGLVVAFPKETIAIYKLVRAGRINEALEIYRWFLPLLSLDIGAKFVQKIKLAEHIVRGTSPVVRAPRLALAGEEEKAVRAIVETGLKNRPDLSKYGVL</sequence>
<dbReference type="InterPro" id="IPR013785">
    <property type="entry name" value="Aldolase_TIM"/>
</dbReference>
<dbReference type="PANTHER" id="PTHR12128">
    <property type="entry name" value="DIHYDRODIPICOLINATE SYNTHASE"/>
    <property type="match status" value="1"/>
</dbReference>
<dbReference type="CDD" id="cd00408">
    <property type="entry name" value="DHDPS-like"/>
    <property type="match status" value="1"/>
</dbReference>
<dbReference type="GO" id="GO:0008840">
    <property type="term" value="F:4-hydroxy-tetrahydrodipicolinate synthase activity"/>
    <property type="evidence" value="ECO:0007669"/>
    <property type="project" value="TreeGrafter"/>
</dbReference>
<dbReference type="SMART" id="SM01130">
    <property type="entry name" value="DHDPS"/>
    <property type="match status" value="1"/>
</dbReference>
<proteinExistence type="predicted"/>
<dbReference type="Pfam" id="PF00701">
    <property type="entry name" value="DHDPS"/>
    <property type="match status" value="1"/>
</dbReference>
<accession>A0A484UBZ8</accession>
<dbReference type="PIRSF" id="PIRSF001365">
    <property type="entry name" value="DHDPS"/>
    <property type="match status" value="1"/>
</dbReference>
<dbReference type="InterPro" id="IPR002220">
    <property type="entry name" value="DapA-like"/>
</dbReference>
<dbReference type="PRINTS" id="PR00146">
    <property type="entry name" value="DHPICSNTHASE"/>
</dbReference>
<protein>
    <submittedName>
        <fullName evidence="1">1-pyrroline-4-hydroxy-2-carboxylate deaminase</fullName>
        <ecNumber evidence="1">3.5.4.22</ecNumber>
    </submittedName>
</protein>
<dbReference type="Gene3D" id="3.20.20.70">
    <property type="entry name" value="Aldolase class I"/>
    <property type="match status" value="1"/>
</dbReference>
<dbReference type="AlphaFoldDB" id="A0A484UBZ8"/>
<reference evidence="1" key="1">
    <citation type="submission" date="2019-03" db="EMBL/GenBank/DDBJ databases">
        <authorList>
            <person name="Danneels B."/>
        </authorList>
    </citation>
    <scope>NUCLEOTIDE SEQUENCE</scope>
</reference>
<dbReference type="PANTHER" id="PTHR12128:SF72">
    <property type="entry name" value="DIHYDRODIPICOLINATE SYNTHASE"/>
    <property type="match status" value="1"/>
</dbReference>
<dbReference type="SUPFAM" id="SSF51569">
    <property type="entry name" value="Aldolase"/>
    <property type="match status" value="1"/>
</dbReference>
<keyword evidence="1" id="KW-0378">Hydrolase</keyword>
<name>A0A484UBZ8_9ZZZZ</name>
<organism evidence="1">
    <name type="scientific">plant metagenome</name>
    <dbReference type="NCBI Taxonomy" id="1297885"/>
    <lineage>
        <taxon>unclassified sequences</taxon>
        <taxon>metagenomes</taxon>
        <taxon>organismal metagenomes</taxon>
    </lineage>
</organism>
<evidence type="ECO:0000313" key="1">
    <source>
        <dbReference type="EMBL" id="VFR84220.1"/>
    </source>
</evidence>
<dbReference type="EMBL" id="CAADIO010000010">
    <property type="protein sequence ID" value="VFR84220.1"/>
    <property type="molecule type" value="Genomic_DNA"/>
</dbReference>
<dbReference type="EC" id="3.5.4.22" evidence="1"/>
<gene>
    <name evidence="1" type="ORF">RAN3_2920</name>
</gene>
<dbReference type="GO" id="GO:0047425">
    <property type="term" value="F:1-pyrroline-4-hydroxy-2-carboxylate deaminase activity"/>
    <property type="evidence" value="ECO:0007669"/>
    <property type="project" value="UniProtKB-EC"/>
</dbReference>